<name>A0A498NY17_LABRO</name>
<organism evidence="2 3">
    <name type="scientific">Labeo rohita</name>
    <name type="common">Indian major carp</name>
    <name type="synonym">Cyprinus rohita</name>
    <dbReference type="NCBI Taxonomy" id="84645"/>
    <lineage>
        <taxon>Eukaryota</taxon>
        <taxon>Metazoa</taxon>
        <taxon>Chordata</taxon>
        <taxon>Craniata</taxon>
        <taxon>Vertebrata</taxon>
        <taxon>Euteleostomi</taxon>
        <taxon>Actinopterygii</taxon>
        <taxon>Neopterygii</taxon>
        <taxon>Teleostei</taxon>
        <taxon>Ostariophysi</taxon>
        <taxon>Cypriniformes</taxon>
        <taxon>Cyprinidae</taxon>
        <taxon>Labeoninae</taxon>
        <taxon>Labeonini</taxon>
        <taxon>Labeo</taxon>
    </lineage>
</organism>
<protein>
    <submittedName>
        <fullName evidence="2">Scavenger receptor cysteine-rich type 1 M130-like protein</fullName>
    </submittedName>
</protein>
<gene>
    <name evidence="2" type="ORF">ROHU_002852</name>
</gene>
<dbReference type="EMBL" id="QBIY01007857">
    <property type="protein sequence ID" value="RXN36559.1"/>
    <property type="molecule type" value="Genomic_DNA"/>
</dbReference>
<comment type="caution">
    <text evidence="2">The sequence shown here is derived from an EMBL/GenBank/DDBJ whole genome shotgun (WGS) entry which is preliminary data.</text>
</comment>
<keyword evidence="2" id="KW-0675">Receptor</keyword>
<accession>A0A498NY17</accession>
<keyword evidence="3" id="KW-1185">Reference proteome</keyword>
<proteinExistence type="predicted"/>
<evidence type="ECO:0000256" key="1">
    <source>
        <dbReference type="SAM" id="MobiDB-lite"/>
    </source>
</evidence>
<evidence type="ECO:0000313" key="3">
    <source>
        <dbReference type="Proteomes" id="UP000290572"/>
    </source>
</evidence>
<feature type="region of interest" description="Disordered" evidence="1">
    <location>
        <begin position="1"/>
        <end position="29"/>
    </location>
</feature>
<feature type="compositionally biased region" description="Polar residues" evidence="1">
    <location>
        <begin position="58"/>
        <end position="67"/>
    </location>
</feature>
<dbReference type="STRING" id="84645.A0A498NY17"/>
<dbReference type="AlphaFoldDB" id="A0A498NY17"/>
<feature type="region of interest" description="Disordered" evidence="1">
    <location>
        <begin position="57"/>
        <end position="97"/>
    </location>
</feature>
<evidence type="ECO:0000313" key="2">
    <source>
        <dbReference type="EMBL" id="RXN36559.1"/>
    </source>
</evidence>
<feature type="compositionally biased region" description="Basic and acidic residues" evidence="1">
    <location>
        <begin position="74"/>
        <end position="86"/>
    </location>
</feature>
<reference evidence="2 3" key="1">
    <citation type="submission" date="2018-03" db="EMBL/GenBank/DDBJ databases">
        <title>Draft genome sequence of Rohu Carp (Labeo rohita).</title>
        <authorList>
            <person name="Das P."/>
            <person name="Kushwaha B."/>
            <person name="Joshi C.G."/>
            <person name="Kumar D."/>
            <person name="Nagpure N.S."/>
            <person name="Sahoo L."/>
            <person name="Das S.P."/>
            <person name="Bit A."/>
            <person name="Patnaik S."/>
            <person name="Meher P.K."/>
            <person name="Jayasankar P."/>
            <person name="Koringa P.G."/>
            <person name="Patel N.V."/>
            <person name="Hinsu A.T."/>
            <person name="Kumar R."/>
            <person name="Pandey M."/>
            <person name="Agarwal S."/>
            <person name="Srivastava S."/>
            <person name="Singh M."/>
            <person name="Iquebal M.A."/>
            <person name="Jaiswal S."/>
            <person name="Angadi U.B."/>
            <person name="Kumar N."/>
            <person name="Raza M."/>
            <person name="Shah T.M."/>
            <person name="Rai A."/>
            <person name="Jena J.K."/>
        </authorList>
    </citation>
    <scope>NUCLEOTIDE SEQUENCE [LARGE SCALE GENOMIC DNA]</scope>
    <source>
        <strain evidence="2">DASCIFA01</strain>
        <tissue evidence="2">Testis</tissue>
    </source>
</reference>
<sequence length="97" mass="11020">MVNEITPENYDDVITDGLKPDHETEDTPESYDDVITLGHKFDIKVDTPEHYDDVIINRQDSQGVTEGNQEEYDDVKNSNEDEKNLLDYDDIGGGVTQ</sequence>
<dbReference type="Proteomes" id="UP000290572">
    <property type="component" value="Unassembled WGS sequence"/>
</dbReference>